<sequence length="79" mass="8538">MKYLHAAIVSSLLLMSSLTHANTLVQEVEQAIKQTTQEALAQLVAAQKKAIQDSLTQVLLQPTKALPSDKQADAKPAKE</sequence>
<keyword evidence="3" id="KW-1185">Reference proteome</keyword>
<name>A0ABU9MXH9_9GAMM</name>
<organism evidence="2 3">
    <name type="scientific">Pseudoalteromonas qingdaonensis</name>
    <dbReference type="NCBI Taxonomy" id="3131913"/>
    <lineage>
        <taxon>Bacteria</taxon>
        <taxon>Pseudomonadati</taxon>
        <taxon>Pseudomonadota</taxon>
        <taxon>Gammaproteobacteria</taxon>
        <taxon>Alteromonadales</taxon>
        <taxon>Pseudoalteromonadaceae</taxon>
        <taxon>Pseudoalteromonas</taxon>
    </lineage>
</organism>
<accession>A0ABU9MXH9</accession>
<evidence type="ECO:0000256" key="1">
    <source>
        <dbReference type="SAM" id="SignalP"/>
    </source>
</evidence>
<dbReference type="Proteomes" id="UP001447008">
    <property type="component" value="Unassembled WGS sequence"/>
</dbReference>
<reference evidence="2 3" key="1">
    <citation type="submission" date="2024-03" db="EMBL/GenBank/DDBJ databases">
        <title>Pseudoalteromonas qingdaonensis sp. nov., isolated from the intestines of marine benthic organisms.</title>
        <authorList>
            <person name="Lin X."/>
            <person name="Fang S."/>
            <person name="Hu X."/>
        </authorList>
    </citation>
    <scope>NUCLEOTIDE SEQUENCE [LARGE SCALE GENOMIC DNA]</scope>
    <source>
        <strain evidence="2 3">YIC-827</strain>
    </source>
</reference>
<proteinExistence type="predicted"/>
<keyword evidence="1" id="KW-0732">Signal</keyword>
<protein>
    <submittedName>
        <fullName evidence="2">Uncharacterized protein</fullName>
    </submittedName>
</protein>
<gene>
    <name evidence="2" type="ORF">WCN91_09000</name>
</gene>
<comment type="caution">
    <text evidence="2">The sequence shown here is derived from an EMBL/GenBank/DDBJ whole genome shotgun (WGS) entry which is preliminary data.</text>
</comment>
<feature type="chain" id="PRO_5045255720" evidence="1">
    <location>
        <begin position="22"/>
        <end position="79"/>
    </location>
</feature>
<feature type="signal peptide" evidence="1">
    <location>
        <begin position="1"/>
        <end position="21"/>
    </location>
</feature>
<dbReference type="RefSeq" id="WP_342678277.1">
    <property type="nucleotide sequence ID" value="NZ_JBCGCU010000008.1"/>
</dbReference>
<evidence type="ECO:0000313" key="3">
    <source>
        <dbReference type="Proteomes" id="UP001447008"/>
    </source>
</evidence>
<dbReference type="EMBL" id="JBCGCU010000008">
    <property type="protein sequence ID" value="MEM0515546.1"/>
    <property type="molecule type" value="Genomic_DNA"/>
</dbReference>
<evidence type="ECO:0000313" key="2">
    <source>
        <dbReference type="EMBL" id="MEM0515546.1"/>
    </source>
</evidence>